<comment type="caution">
    <text evidence="8">The sequence shown here is derived from an EMBL/GenBank/DDBJ whole genome shotgun (WGS) entry which is preliminary data.</text>
</comment>
<dbReference type="NCBIfam" id="NF004231">
    <property type="entry name" value="PRK05679.1"/>
    <property type="match status" value="1"/>
</dbReference>
<feature type="binding site" evidence="5">
    <location>
        <begin position="63"/>
        <end position="68"/>
    </location>
    <ligand>
        <name>FMN</name>
        <dbReference type="ChEBI" id="CHEBI:58210"/>
    </ligand>
</feature>
<keyword evidence="3 5" id="KW-0288">FMN</keyword>
<dbReference type="Gene3D" id="2.30.110.10">
    <property type="entry name" value="Electron Transport, Fmn-binding Protein, Chain A"/>
    <property type="match status" value="1"/>
</dbReference>
<evidence type="ECO:0000256" key="5">
    <source>
        <dbReference type="PIRSR" id="PIRSR000190-2"/>
    </source>
</evidence>
<dbReference type="AlphaFoldDB" id="A0A841E9Z4"/>
<dbReference type="InterPro" id="IPR019576">
    <property type="entry name" value="Pyridoxamine_oxidase_dimer_C"/>
</dbReference>
<feature type="domain" description="Pyridoxine 5'-phosphate oxidase dimerisation C-terminal" evidence="7">
    <location>
        <begin position="174"/>
        <end position="216"/>
    </location>
</feature>
<gene>
    <name evidence="8" type="ORF">HNR25_001870</name>
</gene>
<evidence type="ECO:0000256" key="4">
    <source>
        <dbReference type="ARBA" id="ARBA00023002"/>
    </source>
</evidence>
<dbReference type="PANTHER" id="PTHR10851:SF0">
    <property type="entry name" value="PYRIDOXINE-5'-PHOSPHATE OXIDASE"/>
    <property type="match status" value="1"/>
</dbReference>
<feature type="binding site" evidence="5">
    <location>
        <begin position="142"/>
        <end position="143"/>
    </location>
    <ligand>
        <name>FMN</name>
        <dbReference type="ChEBI" id="CHEBI:58210"/>
    </ligand>
</feature>
<dbReference type="EMBL" id="JACHLY010000001">
    <property type="protein sequence ID" value="MBB5998119.1"/>
    <property type="molecule type" value="Genomic_DNA"/>
</dbReference>
<dbReference type="EC" id="1.4.3.5" evidence="8"/>
<dbReference type="Pfam" id="PF01243">
    <property type="entry name" value="PNPOx_N"/>
    <property type="match status" value="1"/>
</dbReference>
<dbReference type="RefSeq" id="WP_246463548.1">
    <property type="nucleotide sequence ID" value="NZ_BAABKT010000019.1"/>
</dbReference>
<evidence type="ECO:0000259" key="6">
    <source>
        <dbReference type="Pfam" id="PF01243"/>
    </source>
</evidence>
<feature type="binding site" evidence="5">
    <location>
        <position position="187"/>
    </location>
    <ligand>
        <name>FMN</name>
        <dbReference type="ChEBI" id="CHEBI:58210"/>
    </ligand>
</feature>
<evidence type="ECO:0000256" key="3">
    <source>
        <dbReference type="ARBA" id="ARBA00022643"/>
    </source>
</evidence>
<dbReference type="GO" id="GO:0004733">
    <property type="term" value="F:pyridoxamine phosphate oxidase activity"/>
    <property type="evidence" value="ECO:0007669"/>
    <property type="project" value="UniProtKB-EC"/>
</dbReference>
<feature type="binding site" evidence="5">
    <location>
        <position position="197"/>
    </location>
    <ligand>
        <name>FMN</name>
        <dbReference type="ChEBI" id="CHEBI:58210"/>
    </ligand>
</feature>
<dbReference type="PIRSF" id="PIRSF000190">
    <property type="entry name" value="Pyd_amn-ph_oxd"/>
    <property type="match status" value="1"/>
</dbReference>
<name>A0A841E9Z4_9ACTN</name>
<accession>A0A841E9Z4</accession>
<keyword evidence="4 8" id="KW-0560">Oxidoreductase</keyword>
<evidence type="ECO:0000313" key="9">
    <source>
        <dbReference type="Proteomes" id="UP000578077"/>
    </source>
</evidence>
<dbReference type="Pfam" id="PF10590">
    <property type="entry name" value="PNP_phzG_C"/>
    <property type="match status" value="1"/>
</dbReference>
<protein>
    <submittedName>
        <fullName evidence="8">Pyridoxamine 5'-phosphate oxidase</fullName>
        <ecNumber evidence="8">1.4.3.5</ecNumber>
    </submittedName>
</protein>
<evidence type="ECO:0000259" key="7">
    <source>
        <dbReference type="Pfam" id="PF10590"/>
    </source>
</evidence>
<feature type="binding site" evidence="5">
    <location>
        <position position="107"/>
    </location>
    <ligand>
        <name>FMN</name>
        <dbReference type="ChEBI" id="CHEBI:58210"/>
    </ligand>
</feature>
<dbReference type="Proteomes" id="UP000578077">
    <property type="component" value="Unassembled WGS sequence"/>
</dbReference>
<dbReference type="GO" id="GO:0010181">
    <property type="term" value="F:FMN binding"/>
    <property type="evidence" value="ECO:0007669"/>
    <property type="project" value="InterPro"/>
</dbReference>
<reference evidence="8 9" key="1">
    <citation type="submission" date="2020-08" db="EMBL/GenBank/DDBJ databases">
        <title>Sequencing the genomes of 1000 actinobacteria strains.</title>
        <authorList>
            <person name="Klenk H.-P."/>
        </authorList>
    </citation>
    <scope>NUCLEOTIDE SEQUENCE [LARGE SCALE GENOMIC DNA]</scope>
    <source>
        <strain evidence="8 9">DSM 44593</strain>
    </source>
</reference>
<keyword evidence="2" id="KW-0285">Flavoprotein</keyword>
<organism evidence="8 9">
    <name type="scientific">Streptomonospora salina</name>
    <dbReference type="NCBI Taxonomy" id="104205"/>
    <lineage>
        <taxon>Bacteria</taxon>
        <taxon>Bacillati</taxon>
        <taxon>Actinomycetota</taxon>
        <taxon>Actinomycetes</taxon>
        <taxon>Streptosporangiales</taxon>
        <taxon>Nocardiopsidaceae</taxon>
        <taxon>Streptomonospora</taxon>
    </lineage>
</organism>
<comment type="cofactor">
    <cofactor evidence="5">
        <name>FMN</name>
        <dbReference type="ChEBI" id="CHEBI:58210"/>
    </cofactor>
    <text evidence="5">Binds 1 FMN per subunit.</text>
</comment>
<evidence type="ECO:0000313" key="8">
    <source>
        <dbReference type="EMBL" id="MBB5998119.1"/>
    </source>
</evidence>
<keyword evidence="9" id="KW-1185">Reference proteome</keyword>
<dbReference type="InterPro" id="IPR012349">
    <property type="entry name" value="Split_barrel_FMN-bd"/>
</dbReference>
<dbReference type="InterPro" id="IPR000659">
    <property type="entry name" value="Pyridox_Oxase"/>
</dbReference>
<comment type="similarity">
    <text evidence="1">Belongs to the pyridoxamine 5'-phosphate oxidase family.</text>
</comment>
<evidence type="ECO:0000256" key="2">
    <source>
        <dbReference type="ARBA" id="ARBA00022630"/>
    </source>
</evidence>
<dbReference type="PANTHER" id="PTHR10851">
    <property type="entry name" value="PYRIDOXINE-5-PHOSPHATE OXIDASE"/>
    <property type="match status" value="1"/>
</dbReference>
<evidence type="ECO:0000256" key="1">
    <source>
        <dbReference type="ARBA" id="ARBA00007301"/>
    </source>
</evidence>
<sequence length="216" mass="24553">MRSLIRGLDVLKGPFPEFDPETTPDHPGDLFATWFMHAVDAKVAEPHAMTLSTVTPEGRPEARVLILKSVDAVGWRFAVSKASSKGRELAQNAHVALTFHWREIGRQVRVSGVAHEESSKDGSADFRARSSGSREMALLLRQSQVLEEPRQIDRELESVRRRLAEEPDLVPPEWTSYVVKADKVEFWQADSERRHTRVLYRRAGEAGTWSQCRLWP</sequence>
<dbReference type="GO" id="GO:0008615">
    <property type="term" value="P:pyridoxine biosynthetic process"/>
    <property type="evidence" value="ECO:0007669"/>
    <property type="project" value="InterPro"/>
</dbReference>
<feature type="domain" description="Pyridoxamine 5'-phosphate oxidase N-terminal" evidence="6">
    <location>
        <begin position="37"/>
        <end position="159"/>
    </location>
</feature>
<proteinExistence type="inferred from homology"/>
<feature type="binding site" evidence="5">
    <location>
        <position position="85"/>
    </location>
    <ligand>
        <name>FMN</name>
        <dbReference type="ChEBI" id="CHEBI:58210"/>
    </ligand>
</feature>
<dbReference type="InterPro" id="IPR011576">
    <property type="entry name" value="Pyridox_Oxase_N"/>
</dbReference>
<dbReference type="SUPFAM" id="SSF50475">
    <property type="entry name" value="FMN-binding split barrel"/>
    <property type="match status" value="1"/>
</dbReference>